<proteinExistence type="predicted"/>
<feature type="region of interest" description="Disordered" evidence="1">
    <location>
        <begin position="676"/>
        <end position="778"/>
    </location>
</feature>
<feature type="compositionally biased region" description="Basic and acidic residues" evidence="1">
    <location>
        <begin position="333"/>
        <end position="363"/>
    </location>
</feature>
<reference evidence="2" key="1">
    <citation type="submission" date="2020-03" db="EMBL/GenBank/DDBJ databases">
        <title>Intra-Species Differences in Population Size shape Life History and Genome Evolution.</title>
        <authorList>
            <person name="Willemsen D."/>
            <person name="Cui R."/>
            <person name="Valenzano D.R."/>
        </authorList>
    </citation>
    <scope>NUCLEOTIDE SEQUENCE</scope>
    <source>
        <strain evidence="2">GRZ</strain>
        <tissue evidence="2">Whole</tissue>
    </source>
</reference>
<feature type="compositionally biased region" description="Basic and acidic residues" evidence="1">
    <location>
        <begin position="309"/>
        <end position="323"/>
    </location>
</feature>
<dbReference type="KEGG" id="nfu:107385748"/>
<feature type="compositionally biased region" description="Pro residues" evidence="1">
    <location>
        <begin position="592"/>
        <end position="631"/>
    </location>
</feature>
<dbReference type="OMA" id="DQKMAPV"/>
<feature type="compositionally biased region" description="Pro residues" evidence="1">
    <location>
        <begin position="189"/>
        <end position="207"/>
    </location>
</feature>
<feature type="region of interest" description="Disordered" evidence="1">
    <location>
        <begin position="110"/>
        <end position="658"/>
    </location>
</feature>
<feature type="compositionally biased region" description="Polar residues" evidence="1">
    <location>
        <begin position="535"/>
        <end position="546"/>
    </location>
</feature>
<feature type="compositionally biased region" description="Pro residues" evidence="1">
    <location>
        <begin position="110"/>
        <end position="129"/>
    </location>
</feature>
<feature type="compositionally biased region" description="Low complexity" evidence="1">
    <location>
        <begin position="176"/>
        <end position="188"/>
    </location>
</feature>
<dbReference type="AlphaFoldDB" id="A0A9D3BIH1"/>
<feature type="compositionally biased region" description="Polar residues" evidence="1">
    <location>
        <begin position="485"/>
        <end position="494"/>
    </location>
</feature>
<name>A0A9D3BIH1_NOTFU</name>
<dbReference type="PRINTS" id="PR01217">
    <property type="entry name" value="PRICHEXTENSN"/>
</dbReference>
<organism evidence="2 3">
    <name type="scientific">Nothobranchius furzeri</name>
    <name type="common">Turquoise killifish</name>
    <dbReference type="NCBI Taxonomy" id="105023"/>
    <lineage>
        <taxon>Eukaryota</taxon>
        <taxon>Metazoa</taxon>
        <taxon>Chordata</taxon>
        <taxon>Craniata</taxon>
        <taxon>Vertebrata</taxon>
        <taxon>Euteleostomi</taxon>
        <taxon>Actinopterygii</taxon>
        <taxon>Neopterygii</taxon>
        <taxon>Teleostei</taxon>
        <taxon>Neoteleostei</taxon>
        <taxon>Acanthomorphata</taxon>
        <taxon>Ovalentaria</taxon>
        <taxon>Atherinomorphae</taxon>
        <taxon>Cyprinodontiformes</taxon>
        <taxon>Nothobranchiidae</taxon>
        <taxon>Nothobranchius</taxon>
    </lineage>
</organism>
<sequence>MKRGTLNFLGRKNHSLFDTSVKMQDMDNVELVLDSAKISESGTANVRARPTVKHTHASVVESFQGFAVPTPKVPLLPPTNGPKVNGTAAGDKLSNGSVMSDHVDDEIFVPPPPSMSPPPPPLNFIPPPGFMGDMNSLDLAALQPPSMPAPKLPPSMKEEDLSNLKPPAMAPPKPPSTSSSGSASSVPTYIPPPPNVPEPPTFSPPKPPLEKQLRTQKIPPAKPTRLSSISLTDSPPHSPAPPPPVDTPSLSTFNPKNKAKVYDSPKATFLGKQEDHMTRPKQMLLLEDSKSGNSVPVLVDGNVTQLSKTDPKEVQKPKEDIKDAIIAQTPQKPKADPKTEPKVEPKTEPKAEPKTEPKAEPKTETVSIQPETIKPLEPPQQQKVNNVQTNSEASKNKLDSSPGQSRSFSPMLDRKLRNLKANDTTGARDAHAASPLALLQAAKERDKQRANISLSRESSTRISDDSSSGIHPSDSSPNSFIVVPKSSSASSTPLQERLQEIPQPVGPVEPKVDIQASETSSNPKIQWVSDKKPSNGPTLSSATVNKVAQEKQTAKEQPSKPQAVWQKDHKEDLNMPVLPPPPEFGDFFEIMEPPPSICPPSPPAKKTPMPAVGPPPPAPHPHTPPKLPPPDTDIKLKPQVKTKTKSTPNQLPPTLSANQATLLSILQKKMIEMDQKMAPVNETESSPDDWGTTASEDSNKVPVVRKAKTQPQPPPTNNKPASMDMKELESKLVKKYQESPKVKSPTSDGAKSRQQYGMTFTVRPGTKQPITLVNKEES</sequence>
<feature type="compositionally biased region" description="Polar residues" evidence="1">
    <location>
        <begin position="744"/>
        <end position="758"/>
    </location>
</feature>
<feature type="compositionally biased region" description="Pro residues" evidence="1">
    <location>
        <begin position="236"/>
        <end position="246"/>
    </location>
</feature>
<feature type="compositionally biased region" description="Basic and acidic residues" evidence="1">
    <location>
        <begin position="548"/>
        <end position="558"/>
    </location>
</feature>
<dbReference type="PANTHER" id="PTHR35077">
    <property type="entry name" value="SIMILAR TO AI661453 PROTEIN"/>
    <property type="match status" value="1"/>
</dbReference>
<accession>A0A9D3BIH1</accession>
<evidence type="ECO:0000313" key="2">
    <source>
        <dbReference type="EMBL" id="KAF7208675.1"/>
    </source>
</evidence>
<protein>
    <submittedName>
        <fullName evidence="2">Verprolin-like</fullName>
    </submittedName>
</protein>
<evidence type="ECO:0000256" key="1">
    <source>
        <dbReference type="SAM" id="MobiDB-lite"/>
    </source>
</evidence>
<gene>
    <name evidence="2" type="ORF">G4P62_010491</name>
</gene>
<dbReference type="Proteomes" id="UP000822369">
    <property type="component" value="Chromosome 14"/>
</dbReference>
<evidence type="ECO:0000313" key="3">
    <source>
        <dbReference type="Proteomes" id="UP000822369"/>
    </source>
</evidence>
<feature type="compositionally biased region" description="Polar residues" evidence="1">
    <location>
        <begin position="645"/>
        <end position="658"/>
    </location>
</feature>
<feature type="compositionally biased region" description="Low complexity" evidence="1">
    <location>
        <begin position="465"/>
        <end position="479"/>
    </location>
</feature>
<dbReference type="EMBL" id="JAAVVJ010000014">
    <property type="protein sequence ID" value="KAF7208675.1"/>
    <property type="molecule type" value="Genomic_DNA"/>
</dbReference>
<feature type="compositionally biased region" description="Polar residues" evidence="1">
    <location>
        <begin position="379"/>
        <end position="408"/>
    </location>
</feature>
<dbReference type="OrthoDB" id="8948756at2759"/>
<dbReference type="PANTHER" id="PTHR35077:SF2">
    <property type="entry name" value="SIMILAR TO AI661453 PROTEIN"/>
    <property type="match status" value="1"/>
</dbReference>
<comment type="caution">
    <text evidence="2">The sequence shown here is derived from an EMBL/GenBank/DDBJ whole genome shotgun (WGS) entry which is preliminary data.</text>
</comment>
<feature type="compositionally biased region" description="Basic and acidic residues" evidence="1">
    <location>
        <begin position="724"/>
        <end position="741"/>
    </location>
</feature>